<dbReference type="PANTHER" id="PTHR43798">
    <property type="entry name" value="MONOACYLGLYCEROL LIPASE"/>
    <property type="match status" value="1"/>
</dbReference>
<sequence length="307" mass="32063">MTAPEQVRPDVVPGTGVVTPGRPFGGLALPAGVEPLRLRLSEVELTALRARPAGEVRATALLVPGFTGSKEDHRVLLPLLAAQGVDAWAISQRGQGDSGALPRTADHALDRLVEDVHEVAALLGTPVHLLGHSFGGTVAAAAAVHHPGAFRSLTLLCSGPHGWPGRKADLRARLLAAGGAADLWTLDNPDLAWRLAQGEPVELDPEAAFHRERSRATSTAQLVAAIDILADPADVTPALAATGLPVLVAHGEHDDVAWPQTWQRRTAEQVGGRYAVLPGAAHSPNLETPEATADLLVGFWSSCPATE</sequence>
<dbReference type="PANTHER" id="PTHR43798:SF5">
    <property type="entry name" value="MONOACYLGLYCEROL LIPASE ABHD6"/>
    <property type="match status" value="1"/>
</dbReference>
<dbReference type="InterPro" id="IPR029058">
    <property type="entry name" value="AB_hydrolase_fold"/>
</dbReference>
<dbReference type="InterPro" id="IPR000073">
    <property type="entry name" value="AB_hydrolase_1"/>
</dbReference>
<accession>A0ABU0GIG3</accession>
<dbReference type="EMBL" id="JAUSVM010000001">
    <property type="protein sequence ID" value="MDQ0425161.1"/>
    <property type="molecule type" value="Genomic_DNA"/>
</dbReference>
<name>A0ABU0GIG3_9CELL</name>
<feature type="domain" description="AB hydrolase-1" evidence="1">
    <location>
        <begin position="61"/>
        <end position="294"/>
    </location>
</feature>
<gene>
    <name evidence="2" type="ORF">JO380_001542</name>
</gene>
<dbReference type="Proteomes" id="UP001240250">
    <property type="component" value="Unassembled WGS sequence"/>
</dbReference>
<evidence type="ECO:0000259" key="1">
    <source>
        <dbReference type="Pfam" id="PF12697"/>
    </source>
</evidence>
<dbReference type="InterPro" id="IPR050266">
    <property type="entry name" value="AB_hydrolase_sf"/>
</dbReference>
<dbReference type="RefSeq" id="WP_082739893.1">
    <property type="nucleotide sequence ID" value="NZ_JAUSVM010000001.1"/>
</dbReference>
<organism evidence="2 3">
    <name type="scientific">Cellulomonas iranensis</name>
    <dbReference type="NCBI Taxonomy" id="76862"/>
    <lineage>
        <taxon>Bacteria</taxon>
        <taxon>Bacillati</taxon>
        <taxon>Actinomycetota</taxon>
        <taxon>Actinomycetes</taxon>
        <taxon>Micrococcales</taxon>
        <taxon>Cellulomonadaceae</taxon>
        <taxon>Cellulomonas</taxon>
    </lineage>
</organism>
<protein>
    <submittedName>
        <fullName evidence="2">Pimeloyl-ACP methyl ester carboxylesterase</fullName>
    </submittedName>
</protein>
<reference evidence="2 3" key="1">
    <citation type="submission" date="2023-07" db="EMBL/GenBank/DDBJ databases">
        <title>Sequencing the genomes of 1000 actinobacteria strains.</title>
        <authorList>
            <person name="Klenk H.-P."/>
        </authorList>
    </citation>
    <scope>NUCLEOTIDE SEQUENCE [LARGE SCALE GENOMIC DNA]</scope>
    <source>
        <strain evidence="2 3">DSM 14785</strain>
    </source>
</reference>
<evidence type="ECO:0000313" key="3">
    <source>
        <dbReference type="Proteomes" id="UP001240250"/>
    </source>
</evidence>
<keyword evidence="3" id="KW-1185">Reference proteome</keyword>
<dbReference type="Gene3D" id="3.40.50.1820">
    <property type="entry name" value="alpha/beta hydrolase"/>
    <property type="match status" value="1"/>
</dbReference>
<proteinExistence type="predicted"/>
<comment type="caution">
    <text evidence="2">The sequence shown here is derived from an EMBL/GenBank/DDBJ whole genome shotgun (WGS) entry which is preliminary data.</text>
</comment>
<dbReference type="SUPFAM" id="SSF53474">
    <property type="entry name" value="alpha/beta-Hydrolases"/>
    <property type="match status" value="1"/>
</dbReference>
<evidence type="ECO:0000313" key="2">
    <source>
        <dbReference type="EMBL" id="MDQ0425161.1"/>
    </source>
</evidence>
<dbReference type="Pfam" id="PF12697">
    <property type="entry name" value="Abhydrolase_6"/>
    <property type="match status" value="1"/>
</dbReference>